<reference evidence="3 4" key="1">
    <citation type="submission" date="2017-03" db="EMBL/GenBank/DDBJ databases">
        <authorList>
            <person name="Afonso C.L."/>
            <person name="Miller P.J."/>
            <person name="Scott M.A."/>
            <person name="Spackman E."/>
            <person name="Goraichik I."/>
            <person name="Dimitrov K.M."/>
            <person name="Suarez D.L."/>
            <person name="Swayne D.E."/>
        </authorList>
    </citation>
    <scope>NUCLEOTIDE SEQUENCE [LARGE SCALE GENOMIC DNA]</scope>
    <source>
        <strain evidence="3 4">CECT 7691</strain>
    </source>
</reference>
<gene>
    <name evidence="3" type="primary">proX_1</name>
    <name evidence="3" type="ORF">OCH7691_00329</name>
</gene>
<protein>
    <submittedName>
        <fullName evidence="3">Prolyl-tRNA editing protein ProX</fullName>
    </submittedName>
</protein>
<evidence type="ECO:0000313" key="4">
    <source>
        <dbReference type="Proteomes" id="UP000193200"/>
    </source>
</evidence>
<sequence length="168" mass="18542">MHATPDDLFRRLGELGIPVETHHHAPVFTVDEARALRGQLDGGHCKSLFLKDKKGALFLVVCLEDAGVDLKALRRKIGAAQLSFGKPELLMEILGVIPGSVTPFALMNDRERRVTVVLQSEMLALEQLNYHPLENDKTTQIASRDLLRFVKACGHDPVIVSIEPDVGD</sequence>
<dbReference type="OrthoDB" id="5145315at2"/>
<dbReference type="CDD" id="cd04335">
    <property type="entry name" value="PrdX_deacylase"/>
    <property type="match status" value="1"/>
</dbReference>
<dbReference type="EMBL" id="FWFR01000001">
    <property type="protein sequence ID" value="SLN15950.1"/>
    <property type="molecule type" value="Genomic_DNA"/>
</dbReference>
<evidence type="ECO:0000259" key="2">
    <source>
        <dbReference type="Pfam" id="PF04073"/>
    </source>
</evidence>
<keyword evidence="4" id="KW-1185">Reference proteome</keyword>
<accession>A0A1Y5RIY2</accession>
<dbReference type="InParanoid" id="A0A1Y5RIY2"/>
<evidence type="ECO:0000313" key="3">
    <source>
        <dbReference type="EMBL" id="SLN15950.1"/>
    </source>
</evidence>
<dbReference type="FunFam" id="3.90.960.10:FF:000005">
    <property type="entry name" value="Putative prolyl-tRNA synthetase"/>
    <property type="match status" value="1"/>
</dbReference>
<feature type="domain" description="YbaK/aminoacyl-tRNA synthetase-associated" evidence="2">
    <location>
        <begin position="24"/>
        <end position="149"/>
    </location>
</feature>
<dbReference type="Gene3D" id="3.90.960.10">
    <property type="entry name" value="YbaK/aminoacyl-tRNA synthetase-associated domain"/>
    <property type="match status" value="1"/>
</dbReference>
<evidence type="ECO:0000256" key="1">
    <source>
        <dbReference type="ARBA" id="ARBA00010201"/>
    </source>
</evidence>
<dbReference type="AlphaFoldDB" id="A0A1Y5RIY2"/>
<comment type="similarity">
    <text evidence="1">Belongs to the PRORSD1 family.</text>
</comment>
<proteinExistence type="inferred from homology"/>
<organism evidence="3 4">
    <name type="scientific">Oceanibacterium hippocampi</name>
    <dbReference type="NCBI Taxonomy" id="745714"/>
    <lineage>
        <taxon>Bacteria</taxon>
        <taxon>Pseudomonadati</taxon>
        <taxon>Pseudomonadota</taxon>
        <taxon>Alphaproteobacteria</taxon>
        <taxon>Sneathiellales</taxon>
        <taxon>Sneathiellaceae</taxon>
        <taxon>Oceanibacterium</taxon>
    </lineage>
</organism>
<dbReference type="PANTHER" id="PTHR31423:SF3">
    <property type="entry name" value="PROLYL-TRNA SYNTHETASE ASSOCIATED DOMAIN-CONTAINING PROTEIN 1-RELATED"/>
    <property type="match status" value="1"/>
</dbReference>
<dbReference type="PANTHER" id="PTHR31423">
    <property type="entry name" value="YBAK DOMAIN-CONTAINING PROTEIN"/>
    <property type="match status" value="1"/>
</dbReference>
<dbReference type="Proteomes" id="UP000193200">
    <property type="component" value="Unassembled WGS sequence"/>
</dbReference>
<dbReference type="InterPro" id="IPR036754">
    <property type="entry name" value="YbaK/aa-tRNA-synt-asso_dom_sf"/>
</dbReference>
<dbReference type="SUPFAM" id="SSF55826">
    <property type="entry name" value="YbaK/ProRS associated domain"/>
    <property type="match status" value="1"/>
</dbReference>
<dbReference type="InterPro" id="IPR040285">
    <property type="entry name" value="ProX/PRXD1"/>
</dbReference>
<name>A0A1Y5RIY2_9PROT</name>
<dbReference type="InterPro" id="IPR007214">
    <property type="entry name" value="YbaK/aa-tRNA-synth-assoc-dom"/>
</dbReference>
<dbReference type="RefSeq" id="WP_085881679.1">
    <property type="nucleotide sequence ID" value="NZ_FWFR01000001.1"/>
</dbReference>
<dbReference type="GO" id="GO:0002161">
    <property type="term" value="F:aminoacyl-tRNA deacylase activity"/>
    <property type="evidence" value="ECO:0007669"/>
    <property type="project" value="InterPro"/>
</dbReference>
<dbReference type="Pfam" id="PF04073">
    <property type="entry name" value="tRNA_edit"/>
    <property type="match status" value="1"/>
</dbReference>